<sequence length="169" mass="17566">MDDSTLQNRRRFLEGVSVGGGVLLAGCAGRLGGDTQDDIQGDAGTSGNDGVAAVASVNQQAMQKEHAAIRQKVQSGEMNQTEAQQKMASLQKKYVSDAVDALTGTVEETDGVSVGKTYDSFGVVAIEGEAGAILGLLESDDARAFVSISDVEEQVAKRNQRANSTASGR</sequence>
<dbReference type="Proteomes" id="UP001596408">
    <property type="component" value="Unassembled WGS sequence"/>
</dbReference>
<keyword evidence="3" id="KW-1185">Reference proteome</keyword>
<comment type="caution">
    <text evidence="2">The sequence shown here is derived from an EMBL/GenBank/DDBJ whole genome shotgun (WGS) entry which is preliminary data.</text>
</comment>
<proteinExistence type="predicted"/>
<feature type="region of interest" description="Disordered" evidence="1">
    <location>
        <begin position="65"/>
        <end position="84"/>
    </location>
</feature>
<evidence type="ECO:0000256" key="1">
    <source>
        <dbReference type="SAM" id="MobiDB-lite"/>
    </source>
</evidence>
<gene>
    <name evidence="2" type="ORF">ACFQEV_06785</name>
</gene>
<evidence type="ECO:0000313" key="2">
    <source>
        <dbReference type="EMBL" id="MFC6824703.1"/>
    </source>
</evidence>
<evidence type="ECO:0008006" key="4">
    <source>
        <dbReference type="Google" id="ProtNLM"/>
    </source>
</evidence>
<reference evidence="2 3" key="1">
    <citation type="journal article" date="2019" name="Int. J. Syst. Evol. Microbiol.">
        <title>The Global Catalogue of Microorganisms (GCM) 10K type strain sequencing project: providing services to taxonomists for standard genome sequencing and annotation.</title>
        <authorList>
            <consortium name="The Broad Institute Genomics Platform"/>
            <consortium name="The Broad Institute Genome Sequencing Center for Infectious Disease"/>
            <person name="Wu L."/>
            <person name="Ma J."/>
        </authorList>
    </citation>
    <scope>NUCLEOTIDE SEQUENCE [LARGE SCALE GENOMIC DNA]</scope>
    <source>
        <strain evidence="2 3">YIM 94188</strain>
    </source>
</reference>
<feature type="compositionally biased region" description="Polar residues" evidence="1">
    <location>
        <begin position="72"/>
        <end position="84"/>
    </location>
</feature>
<protein>
    <recommendedName>
        <fullName evidence="4">Twin-arginine translocation signal domain-containing protein</fullName>
    </recommendedName>
</protein>
<accession>A0ABD5U114</accession>
<dbReference type="EMBL" id="JBHSXH010000009">
    <property type="protein sequence ID" value="MFC6824703.1"/>
    <property type="molecule type" value="Genomic_DNA"/>
</dbReference>
<evidence type="ECO:0000313" key="3">
    <source>
        <dbReference type="Proteomes" id="UP001596408"/>
    </source>
</evidence>
<dbReference type="RefSeq" id="WP_379693969.1">
    <property type="nucleotide sequence ID" value="NZ_JBHSXH010000009.1"/>
</dbReference>
<organism evidence="2 3">
    <name type="scientific">Halopelagius fulvigenes</name>
    <dbReference type="NCBI Taxonomy" id="1198324"/>
    <lineage>
        <taxon>Archaea</taxon>
        <taxon>Methanobacteriati</taxon>
        <taxon>Methanobacteriota</taxon>
        <taxon>Stenosarchaea group</taxon>
        <taxon>Halobacteria</taxon>
        <taxon>Halobacteriales</taxon>
        <taxon>Haloferacaceae</taxon>
    </lineage>
</organism>
<dbReference type="AlphaFoldDB" id="A0ABD5U114"/>
<name>A0ABD5U114_9EURY</name>